<feature type="region of interest" description="Disordered" evidence="1">
    <location>
        <begin position="79"/>
        <end position="182"/>
    </location>
</feature>
<dbReference type="Proteomes" id="UP001153365">
    <property type="component" value="Unassembled WGS sequence"/>
</dbReference>
<gene>
    <name evidence="2" type="ORF">PPACK8108_LOCUS16926</name>
</gene>
<sequence>MSCEDFDPYSTSQRTASFLKNESAAPSQQQKCCASSRLQNSKLKEKILEDCDKVKQKCVLPSILSPSSKSKKRSLALYTNLGAKENPKRSCVSPPKVTSPKELDLSSAPFQKKSDSKKHFKSSSLNQTTLKNNNRPPNITSKETAAKNSEIRPIRTQGNMTSSTKLNLKNTSSKAALGTTTS</sequence>
<protein>
    <submittedName>
        <fullName evidence="2">Uncharacterized protein</fullName>
    </submittedName>
</protein>
<name>A0AAV0B8V8_PHAPC</name>
<feature type="compositionally biased region" description="Polar residues" evidence="1">
    <location>
        <begin position="125"/>
        <end position="147"/>
    </location>
</feature>
<proteinExistence type="predicted"/>
<dbReference type="AlphaFoldDB" id="A0AAV0B8V8"/>
<accession>A0AAV0B8V8</accession>
<feature type="compositionally biased region" description="Polar residues" evidence="1">
    <location>
        <begin position="156"/>
        <end position="182"/>
    </location>
</feature>
<comment type="caution">
    <text evidence="2">The sequence shown here is derived from an EMBL/GenBank/DDBJ whole genome shotgun (WGS) entry which is preliminary data.</text>
</comment>
<dbReference type="EMBL" id="CALTRL010004674">
    <property type="protein sequence ID" value="CAH7683426.1"/>
    <property type="molecule type" value="Genomic_DNA"/>
</dbReference>
<organism evidence="2 3">
    <name type="scientific">Phakopsora pachyrhizi</name>
    <name type="common">Asian soybean rust disease fungus</name>
    <dbReference type="NCBI Taxonomy" id="170000"/>
    <lineage>
        <taxon>Eukaryota</taxon>
        <taxon>Fungi</taxon>
        <taxon>Dikarya</taxon>
        <taxon>Basidiomycota</taxon>
        <taxon>Pucciniomycotina</taxon>
        <taxon>Pucciniomycetes</taxon>
        <taxon>Pucciniales</taxon>
        <taxon>Phakopsoraceae</taxon>
        <taxon>Phakopsora</taxon>
    </lineage>
</organism>
<keyword evidence="3" id="KW-1185">Reference proteome</keyword>
<reference evidence="2" key="1">
    <citation type="submission" date="2022-06" db="EMBL/GenBank/DDBJ databases">
        <authorList>
            <consortium name="SYNGENTA / RWTH Aachen University"/>
        </authorList>
    </citation>
    <scope>NUCLEOTIDE SEQUENCE</scope>
</reference>
<evidence type="ECO:0000256" key="1">
    <source>
        <dbReference type="SAM" id="MobiDB-lite"/>
    </source>
</evidence>
<evidence type="ECO:0000313" key="3">
    <source>
        <dbReference type="Proteomes" id="UP001153365"/>
    </source>
</evidence>
<evidence type="ECO:0000313" key="2">
    <source>
        <dbReference type="EMBL" id="CAH7683426.1"/>
    </source>
</evidence>